<comment type="caution">
    <text evidence="3">The sequence shown here is derived from an EMBL/GenBank/DDBJ whole genome shotgun (WGS) entry which is preliminary data.</text>
</comment>
<evidence type="ECO:0000313" key="4">
    <source>
        <dbReference type="Proteomes" id="UP001189429"/>
    </source>
</evidence>
<dbReference type="Gene3D" id="1.10.1780.10">
    <property type="entry name" value="Clp, N-terminal domain"/>
    <property type="match status" value="1"/>
</dbReference>
<dbReference type="InterPro" id="IPR036628">
    <property type="entry name" value="Clp_N_dom_sf"/>
</dbReference>
<evidence type="ECO:0000313" key="3">
    <source>
        <dbReference type="EMBL" id="CAK0835898.1"/>
    </source>
</evidence>
<protein>
    <recommendedName>
        <fullName evidence="2">Clp R domain-containing protein</fullName>
    </recommendedName>
</protein>
<keyword evidence="4" id="KW-1185">Reference proteome</keyword>
<evidence type="ECO:0000256" key="1">
    <source>
        <dbReference type="PROSITE-ProRule" id="PRU01251"/>
    </source>
</evidence>
<organism evidence="3 4">
    <name type="scientific">Prorocentrum cordatum</name>
    <dbReference type="NCBI Taxonomy" id="2364126"/>
    <lineage>
        <taxon>Eukaryota</taxon>
        <taxon>Sar</taxon>
        <taxon>Alveolata</taxon>
        <taxon>Dinophyceae</taxon>
        <taxon>Prorocentrales</taxon>
        <taxon>Prorocentraceae</taxon>
        <taxon>Prorocentrum</taxon>
    </lineage>
</organism>
<sequence>VEVPFTPSAKSVLVEAVEEARKLSSNAICTAHILLALVQEKDGNTAKVLEKLNVDPKKIPE</sequence>
<name>A0ABN9SU18_9DINO</name>
<dbReference type="EMBL" id="CAUYUJ010013269">
    <property type="protein sequence ID" value="CAK0835898.1"/>
    <property type="molecule type" value="Genomic_DNA"/>
</dbReference>
<dbReference type="Pfam" id="PF02861">
    <property type="entry name" value="Clp_N"/>
    <property type="match status" value="1"/>
</dbReference>
<gene>
    <name evidence="3" type="ORF">PCOR1329_LOCUS32561</name>
</gene>
<keyword evidence="1" id="KW-0677">Repeat</keyword>
<dbReference type="PROSITE" id="PS51903">
    <property type="entry name" value="CLP_R"/>
    <property type="match status" value="1"/>
</dbReference>
<dbReference type="SUPFAM" id="SSF81923">
    <property type="entry name" value="Double Clp-N motif"/>
    <property type="match status" value="1"/>
</dbReference>
<accession>A0ABN9SU18</accession>
<dbReference type="InterPro" id="IPR004176">
    <property type="entry name" value="Clp_R_N"/>
</dbReference>
<feature type="domain" description="Clp R" evidence="2">
    <location>
        <begin position="1"/>
        <end position="61"/>
    </location>
</feature>
<feature type="non-terminal residue" evidence="3">
    <location>
        <position position="1"/>
    </location>
</feature>
<feature type="non-terminal residue" evidence="3">
    <location>
        <position position="61"/>
    </location>
</feature>
<reference evidence="3" key="1">
    <citation type="submission" date="2023-10" db="EMBL/GenBank/DDBJ databases">
        <authorList>
            <person name="Chen Y."/>
            <person name="Shah S."/>
            <person name="Dougan E. K."/>
            <person name="Thang M."/>
            <person name="Chan C."/>
        </authorList>
    </citation>
    <scope>NUCLEOTIDE SEQUENCE [LARGE SCALE GENOMIC DNA]</scope>
</reference>
<dbReference type="Proteomes" id="UP001189429">
    <property type="component" value="Unassembled WGS sequence"/>
</dbReference>
<evidence type="ECO:0000259" key="2">
    <source>
        <dbReference type="PROSITE" id="PS51903"/>
    </source>
</evidence>
<proteinExistence type="predicted"/>